<evidence type="ECO:0000256" key="6">
    <source>
        <dbReference type="ARBA" id="ARBA00015850"/>
    </source>
</evidence>
<dbReference type="NCBIfam" id="TIGR00317">
    <property type="entry name" value="cobS"/>
    <property type="match status" value="1"/>
</dbReference>
<dbReference type="NCBIfam" id="NF001277">
    <property type="entry name" value="PRK00235.1-3"/>
    <property type="match status" value="1"/>
</dbReference>
<reference evidence="20 21" key="1">
    <citation type="submission" date="2019-03" db="EMBL/GenBank/DDBJ databases">
        <title>Genomic Encyclopedia of Type Strains, Phase IV (KMG-IV): sequencing the most valuable type-strain genomes for metagenomic binning, comparative biology and taxonomic classification.</title>
        <authorList>
            <person name="Goeker M."/>
        </authorList>
    </citation>
    <scope>NUCLEOTIDE SEQUENCE [LARGE SCALE GENOMIC DNA]</scope>
    <source>
        <strain evidence="20 21">DSM 100059</strain>
    </source>
</reference>
<feature type="transmembrane region" description="Helical" evidence="19">
    <location>
        <begin position="203"/>
        <end position="222"/>
    </location>
</feature>
<keyword evidence="12 19" id="KW-1133">Transmembrane helix</keyword>
<comment type="catalytic activity">
    <reaction evidence="18 19">
        <text>alpha-ribazole 5'-phosphate + adenosylcob(III)inamide-GDP = adenosylcob(III)alamin 5'-phosphate + GMP + H(+)</text>
        <dbReference type="Rhea" id="RHEA:23560"/>
        <dbReference type="ChEBI" id="CHEBI:15378"/>
        <dbReference type="ChEBI" id="CHEBI:57918"/>
        <dbReference type="ChEBI" id="CHEBI:58115"/>
        <dbReference type="ChEBI" id="CHEBI:60487"/>
        <dbReference type="ChEBI" id="CHEBI:60493"/>
        <dbReference type="EC" id="2.7.8.26"/>
    </reaction>
</comment>
<evidence type="ECO:0000256" key="15">
    <source>
        <dbReference type="ARBA" id="ARBA00032605"/>
    </source>
</evidence>
<dbReference type="UniPathway" id="UPA00148">
    <property type="reaction ID" value="UER00238"/>
</dbReference>
<dbReference type="InterPro" id="IPR003805">
    <property type="entry name" value="CobS"/>
</dbReference>
<comment type="function">
    <text evidence="14 19">Joins adenosylcobinamide-GDP and alpha-ribazole to generate adenosylcobalamin (Ado-cobalamin). Also synthesizes adenosylcobalamin 5'-phosphate from adenosylcobinamide-GDP and alpha-ribazole 5'-phosphate.</text>
</comment>
<organism evidence="20 21">
    <name type="scientific">Dinghuibacter silviterrae</name>
    <dbReference type="NCBI Taxonomy" id="1539049"/>
    <lineage>
        <taxon>Bacteria</taxon>
        <taxon>Pseudomonadati</taxon>
        <taxon>Bacteroidota</taxon>
        <taxon>Chitinophagia</taxon>
        <taxon>Chitinophagales</taxon>
        <taxon>Chitinophagaceae</taxon>
        <taxon>Dinghuibacter</taxon>
    </lineage>
</organism>
<dbReference type="GO" id="GO:0009236">
    <property type="term" value="P:cobalamin biosynthetic process"/>
    <property type="evidence" value="ECO:0007669"/>
    <property type="project" value="UniProtKB-UniRule"/>
</dbReference>
<evidence type="ECO:0000256" key="10">
    <source>
        <dbReference type="ARBA" id="ARBA00022692"/>
    </source>
</evidence>
<dbReference type="GO" id="GO:0051073">
    <property type="term" value="F:adenosylcobinamide-GDP ribazoletransferase activity"/>
    <property type="evidence" value="ECO:0007669"/>
    <property type="project" value="UniProtKB-UniRule"/>
</dbReference>
<evidence type="ECO:0000256" key="16">
    <source>
        <dbReference type="ARBA" id="ARBA00032853"/>
    </source>
</evidence>
<evidence type="ECO:0000256" key="4">
    <source>
        <dbReference type="ARBA" id="ARBA00010561"/>
    </source>
</evidence>
<evidence type="ECO:0000256" key="9">
    <source>
        <dbReference type="ARBA" id="ARBA00022679"/>
    </source>
</evidence>
<dbReference type="EC" id="2.7.8.26" evidence="5 19"/>
<comment type="pathway">
    <text evidence="3 19">Cofactor biosynthesis; adenosylcobalamin biosynthesis; adenosylcobalamin from cob(II)yrinate a,c-diamide: step 7/7.</text>
</comment>
<comment type="cofactor">
    <cofactor evidence="1 19">
        <name>Mg(2+)</name>
        <dbReference type="ChEBI" id="CHEBI:18420"/>
    </cofactor>
</comment>
<dbReference type="HAMAP" id="MF_00719">
    <property type="entry name" value="CobS"/>
    <property type="match status" value="1"/>
</dbReference>
<evidence type="ECO:0000256" key="11">
    <source>
        <dbReference type="ARBA" id="ARBA00022842"/>
    </source>
</evidence>
<comment type="similarity">
    <text evidence="4 19">Belongs to the CobS family.</text>
</comment>
<dbReference type="AlphaFoldDB" id="A0A4R8DQL2"/>
<keyword evidence="8 19" id="KW-0169">Cobalamin biosynthesis</keyword>
<evidence type="ECO:0000256" key="5">
    <source>
        <dbReference type="ARBA" id="ARBA00013200"/>
    </source>
</evidence>
<evidence type="ECO:0000256" key="19">
    <source>
        <dbReference type="HAMAP-Rule" id="MF_00719"/>
    </source>
</evidence>
<evidence type="ECO:0000256" key="7">
    <source>
        <dbReference type="ARBA" id="ARBA00022475"/>
    </source>
</evidence>
<gene>
    <name evidence="19" type="primary">cobS</name>
    <name evidence="20" type="ORF">EDB95_1095</name>
</gene>
<comment type="subcellular location">
    <subcellularLocation>
        <location evidence="2 19">Cell membrane</location>
        <topology evidence="2 19">Multi-pass membrane protein</topology>
    </subcellularLocation>
</comment>
<evidence type="ECO:0000256" key="3">
    <source>
        <dbReference type="ARBA" id="ARBA00004663"/>
    </source>
</evidence>
<keyword evidence="11 19" id="KW-0460">Magnesium</keyword>
<keyword evidence="9 19" id="KW-0808">Transferase</keyword>
<sequence>MSRLRREVRVFFTAVMFLTRLPVPRWTDHRPEYLRQAPRYFPWVGLIVGLIAAGVYEAARLVFPVNIALVASMVSSILATGAFHEDGFADVCDGFGGGWTKEKILAIMKDSRLGTFGVIGLGAMLGLKFLTLQALTGAPLVALLLFAHAASRLFPVAIMQTYPYAGDTEASKSRDVTGRLQPVGILLALGVLVVPALMLPPAYLLTLVPAALVTFGLARYFARWIGGYTGDCLGAIQQVTELTIYLGAYIIASQ</sequence>
<evidence type="ECO:0000256" key="2">
    <source>
        <dbReference type="ARBA" id="ARBA00004651"/>
    </source>
</evidence>
<name>A0A4R8DQL2_9BACT</name>
<feature type="transmembrane region" description="Helical" evidence="19">
    <location>
        <begin position="180"/>
        <end position="197"/>
    </location>
</feature>
<dbReference type="PANTHER" id="PTHR34148">
    <property type="entry name" value="ADENOSYLCOBINAMIDE-GDP RIBAZOLETRANSFERASE"/>
    <property type="match status" value="1"/>
</dbReference>
<feature type="transmembrane region" description="Helical" evidence="19">
    <location>
        <begin position="65"/>
        <end position="83"/>
    </location>
</feature>
<dbReference type="EMBL" id="SODV01000001">
    <property type="protein sequence ID" value="TDX00078.1"/>
    <property type="molecule type" value="Genomic_DNA"/>
</dbReference>
<feature type="transmembrane region" description="Helical" evidence="19">
    <location>
        <begin position="40"/>
        <end position="59"/>
    </location>
</feature>
<proteinExistence type="inferred from homology"/>
<dbReference type="PANTHER" id="PTHR34148:SF1">
    <property type="entry name" value="ADENOSYLCOBINAMIDE-GDP RIBAZOLETRANSFERASE"/>
    <property type="match status" value="1"/>
</dbReference>
<evidence type="ECO:0000256" key="8">
    <source>
        <dbReference type="ARBA" id="ARBA00022573"/>
    </source>
</evidence>
<dbReference type="OrthoDB" id="9794626at2"/>
<dbReference type="Pfam" id="PF02654">
    <property type="entry name" value="CobS"/>
    <property type="match status" value="1"/>
</dbReference>
<evidence type="ECO:0000256" key="1">
    <source>
        <dbReference type="ARBA" id="ARBA00001946"/>
    </source>
</evidence>
<evidence type="ECO:0000256" key="14">
    <source>
        <dbReference type="ARBA" id="ARBA00025228"/>
    </source>
</evidence>
<evidence type="ECO:0000313" key="20">
    <source>
        <dbReference type="EMBL" id="TDX00078.1"/>
    </source>
</evidence>
<keyword evidence="7 19" id="KW-1003">Cell membrane</keyword>
<dbReference type="GO" id="GO:0008818">
    <property type="term" value="F:cobalamin 5'-phosphate synthase activity"/>
    <property type="evidence" value="ECO:0007669"/>
    <property type="project" value="UniProtKB-UniRule"/>
</dbReference>
<dbReference type="GO" id="GO:0005886">
    <property type="term" value="C:plasma membrane"/>
    <property type="evidence" value="ECO:0007669"/>
    <property type="project" value="UniProtKB-SubCell"/>
</dbReference>
<accession>A0A4R8DQL2</accession>
<evidence type="ECO:0000256" key="13">
    <source>
        <dbReference type="ARBA" id="ARBA00023136"/>
    </source>
</evidence>
<evidence type="ECO:0000256" key="17">
    <source>
        <dbReference type="ARBA" id="ARBA00048623"/>
    </source>
</evidence>
<dbReference type="Proteomes" id="UP000294498">
    <property type="component" value="Unassembled WGS sequence"/>
</dbReference>
<comment type="caution">
    <text evidence="20">The sequence shown here is derived from an EMBL/GenBank/DDBJ whole genome shotgun (WGS) entry which is preliminary data.</text>
</comment>
<feature type="transmembrane region" description="Helical" evidence="19">
    <location>
        <begin position="138"/>
        <end position="159"/>
    </location>
</feature>
<protein>
    <recommendedName>
        <fullName evidence="6 19">Adenosylcobinamide-GDP ribazoletransferase</fullName>
        <ecNumber evidence="5 19">2.7.8.26</ecNumber>
    </recommendedName>
    <alternativeName>
        <fullName evidence="16 19">Cobalamin synthase</fullName>
    </alternativeName>
    <alternativeName>
        <fullName evidence="15 19">Cobalamin-5'-phosphate synthase</fullName>
    </alternativeName>
</protein>
<keyword evidence="13 19" id="KW-0472">Membrane</keyword>
<dbReference type="RefSeq" id="WP_133991331.1">
    <property type="nucleotide sequence ID" value="NZ_SODV01000001.1"/>
</dbReference>
<evidence type="ECO:0000256" key="18">
    <source>
        <dbReference type="ARBA" id="ARBA00049504"/>
    </source>
</evidence>
<keyword evidence="21" id="KW-1185">Reference proteome</keyword>
<evidence type="ECO:0000256" key="12">
    <source>
        <dbReference type="ARBA" id="ARBA00022989"/>
    </source>
</evidence>
<keyword evidence="10 19" id="KW-0812">Transmembrane</keyword>
<evidence type="ECO:0000313" key="21">
    <source>
        <dbReference type="Proteomes" id="UP000294498"/>
    </source>
</evidence>
<comment type="catalytic activity">
    <reaction evidence="17 19">
        <text>alpha-ribazole + adenosylcob(III)inamide-GDP = adenosylcob(III)alamin + GMP + H(+)</text>
        <dbReference type="Rhea" id="RHEA:16049"/>
        <dbReference type="ChEBI" id="CHEBI:10329"/>
        <dbReference type="ChEBI" id="CHEBI:15378"/>
        <dbReference type="ChEBI" id="CHEBI:18408"/>
        <dbReference type="ChEBI" id="CHEBI:58115"/>
        <dbReference type="ChEBI" id="CHEBI:60487"/>
        <dbReference type="EC" id="2.7.8.26"/>
    </reaction>
</comment>